<evidence type="ECO:0000313" key="1">
    <source>
        <dbReference type="EMBL" id="KAK9157664.1"/>
    </source>
</evidence>
<protein>
    <submittedName>
        <fullName evidence="1">Uncharacterized protein</fullName>
    </submittedName>
</protein>
<keyword evidence="2" id="KW-1185">Reference proteome</keyword>
<dbReference type="EMBL" id="JBBNAG010000002">
    <property type="protein sequence ID" value="KAK9157664.1"/>
    <property type="molecule type" value="Genomic_DNA"/>
</dbReference>
<dbReference type="Proteomes" id="UP001419268">
    <property type="component" value="Unassembled WGS sequence"/>
</dbReference>
<sequence length="60" mass="7132">MHIHTKINGYESILSYIYKWDEIKHANHLHTITYERRSLQKGDLEKNIIRGGEILVDLKV</sequence>
<comment type="caution">
    <text evidence="1">The sequence shown here is derived from an EMBL/GenBank/DDBJ whole genome shotgun (WGS) entry which is preliminary data.</text>
</comment>
<organism evidence="1 2">
    <name type="scientific">Stephania cephalantha</name>
    <dbReference type="NCBI Taxonomy" id="152367"/>
    <lineage>
        <taxon>Eukaryota</taxon>
        <taxon>Viridiplantae</taxon>
        <taxon>Streptophyta</taxon>
        <taxon>Embryophyta</taxon>
        <taxon>Tracheophyta</taxon>
        <taxon>Spermatophyta</taxon>
        <taxon>Magnoliopsida</taxon>
        <taxon>Ranunculales</taxon>
        <taxon>Menispermaceae</taxon>
        <taxon>Menispermoideae</taxon>
        <taxon>Cissampelideae</taxon>
        <taxon>Stephania</taxon>
    </lineage>
</organism>
<reference evidence="1 2" key="1">
    <citation type="submission" date="2024-01" db="EMBL/GenBank/DDBJ databases">
        <title>Genome assemblies of Stephania.</title>
        <authorList>
            <person name="Yang L."/>
        </authorList>
    </citation>
    <scope>NUCLEOTIDE SEQUENCE [LARGE SCALE GENOMIC DNA]</scope>
    <source>
        <strain evidence="1">JXDWG</strain>
        <tissue evidence="1">Leaf</tissue>
    </source>
</reference>
<dbReference type="AlphaFoldDB" id="A0AAP0KUX3"/>
<accession>A0AAP0KUX3</accession>
<proteinExistence type="predicted"/>
<evidence type="ECO:0000313" key="2">
    <source>
        <dbReference type="Proteomes" id="UP001419268"/>
    </source>
</evidence>
<name>A0AAP0KUX3_9MAGN</name>
<gene>
    <name evidence="1" type="ORF">Scep_004238</name>
</gene>